<feature type="domain" description="ATP-grasp" evidence="2">
    <location>
        <begin position="155"/>
        <end position="349"/>
    </location>
</feature>
<dbReference type="GO" id="GO:0005524">
    <property type="term" value="F:ATP binding"/>
    <property type="evidence" value="ECO:0007669"/>
    <property type="project" value="UniProtKB-UniRule"/>
</dbReference>
<sequence>MFNSVKNPVRDHSPYDIPPALRLDTGTPALVLRLDDNVLHHGTLAVIRSLGRAGVEVHAVLEGPHAPAARSRHLARMHVLPGEAAAPGAPGTARALTTALAAIAARIGRRALLIPMDDAGAIFVAEHAAELRPWFLLPGQPPALPRRLADKSALAELCAALGVAHPETHVIRTRDDAARAVARLGLPLMAKWAAPWLLPPGAGLRSTTPVHTPGEAARLLEQASGHGSALLFQRFLPGAPGSDWFFQGYFDEHSSCLIGGAGRKERAYPPRAGLTTLGRWLPNPRVETVARGVAAALGYRGVLDLDFRHDTTTDTYYLLDFNPRLGAQFRLFTDGNGLDFVRALHLDLTGRPVPADRPAYGRTYMVENYDAFPAFHDRRAKEITCAGWMRSVRAADEFAWFADDDLKPFVAMTRQILKRGFTRLARRHQNSPAQPR</sequence>
<evidence type="ECO:0000256" key="1">
    <source>
        <dbReference type="PROSITE-ProRule" id="PRU00409"/>
    </source>
</evidence>
<evidence type="ECO:0000313" key="3">
    <source>
        <dbReference type="EMBL" id="GIH85864.1"/>
    </source>
</evidence>
<organism evidence="3 4">
    <name type="scientific">Planobispora rosea</name>
    <dbReference type="NCBI Taxonomy" id="35762"/>
    <lineage>
        <taxon>Bacteria</taxon>
        <taxon>Bacillati</taxon>
        <taxon>Actinomycetota</taxon>
        <taxon>Actinomycetes</taxon>
        <taxon>Streptosporangiales</taxon>
        <taxon>Streptosporangiaceae</taxon>
        <taxon>Planobispora</taxon>
    </lineage>
</organism>
<dbReference type="GO" id="GO:0046872">
    <property type="term" value="F:metal ion binding"/>
    <property type="evidence" value="ECO:0007669"/>
    <property type="project" value="InterPro"/>
</dbReference>
<dbReference type="Gene3D" id="3.30.1490.20">
    <property type="entry name" value="ATP-grasp fold, A domain"/>
    <property type="match status" value="1"/>
</dbReference>
<dbReference type="PROSITE" id="PS50975">
    <property type="entry name" value="ATP_GRASP"/>
    <property type="match status" value="1"/>
</dbReference>
<dbReference type="EMBL" id="BOOI01000039">
    <property type="protein sequence ID" value="GIH85864.1"/>
    <property type="molecule type" value="Genomic_DNA"/>
</dbReference>
<dbReference type="InterPro" id="IPR013815">
    <property type="entry name" value="ATP_grasp_subdomain_1"/>
</dbReference>
<evidence type="ECO:0000259" key="2">
    <source>
        <dbReference type="PROSITE" id="PS50975"/>
    </source>
</evidence>
<dbReference type="InterPro" id="IPR011761">
    <property type="entry name" value="ATP-grasp"/>
</dbReference>
<name>A0A8J3WDE4_PLARO</name>
<protein>
    <submittedName>
        <fullName evidence="3">ATP-grasp domain-containing protein</fullName>
    </submittedName>
</protein>
<keyword evidence="1" id="KW-0547">Nucleotide-binding</keyword>
<dbReference type="Gene3D" id="3.30.470.20">
    <property type="entry name" value="ATP-grasp fold, B domain"/>
    <property type="match status" value="1"/>
</dbReference>
<keyword evidence="1" id="KW-0067">ATP-binding</keyword>
<proteinExistence type="predicted"/>
<comment type="caution">
    <text evidence="3">The sequence shown here is derived from an EMBL/GenBank/DDBJ whole genome shotgun (WGS) entry which is preliminary data.</text>
</comment>
<evidence type="ECO:0000313" key="4">
    <source>
        <dbReference type="Proteomes" id="UP000655044"/>
    </source>
</evidence>
<keyword evidence="4" id="KW-1185">Reference proteome</keyword>
<accession>A0A8J3WDE4</accession>
<dbReference type="SUPFAM" id="SSF56059">
    <property type="entry name" value="Glutathione synthetase ATP-binding domain-like"/>
    <property type="match status" value="1"/>
</dbReference>
<reference evidence="3" key="1">
    <citation type="submission" date="2021-01" db="EMBL/GenBank/DDBJ databases">
        <title>Whole genome shotgun sequence of Planobispora rosea NBRC 15558.</title>
        <authorList>
            <person name="Komaki H."/>
            <person name="Tamura T."/>
        </authorList>
    </citation>
    <scope>NUCLEOTIDE SEQUENCE</scope>
    <source>
        <strain evidence="3">NBRC 15558</strain>
    </source>
</reference>
<dbReference type="AlphaFoldDB" id="A0A8J3WDE4"/>
<dbReference type="Proteomes" id="UP000655044">
    <property type="component" value="Unassembled WGS sequence"/>
</dbReference>
<gene>
    <name evidence="3" type="ORF">Pro02_42720</name>
</gene>